<evidence type="ECO:0000256" key="1">
    <source>
        <dbReference type="ARBA" id="ARBA00006484"/>
    </source>
</evidence>
<dbReference type="SUPFAM" id="SSF51735">
    <property type="entry name" value="NAD(P)-binding Rossmann-fold domains"/>
    <property type="match status" value="1"/>
</dbReference>
<protein>
    <submittedName>
        <fullName evidence="2">SDR family oxidoreductase</fullName>
    </submittedName>
</protein>
<proteinExistence type="inferred from homology"/>
<dbReference type="EMBL" id="JAFFPU010000024">
    <property type="protein sequence ID" value="MBM9576579.1"/>
    <property type="molecule type" value="Genomic_DNA"/>
</dbReference>
<dbReference type="CDD" id="cd05233">
    <property type="entry name" value="SDR_c"/>
    <property type="match status" value="1"/>
</dbReference>
<comment type="similarity">
    <text evidence="1">Belongs to the short-chain dehydrogenases/reductases (SDR) family.</text>
</comment>
<dbReference type="PANTHER" id="PTHR42879">
    <property type="entry name" value="3-OXOACYL-(ACYL-CARRIER-PROTEIN) REDUCTASE"/>
    <property type="match status" value="1"/>
</dbReference>
<dbReference type="PRINTS" id="PR00081">
    <property type="entry name" value="GDHRDH"/>
</dbReference>
<dbReference type="InterPro" id="IPR036291">
    <property type="entry name" value="NAD(P)-bd_dom_sf"/>
</dbReference>
<keyword evidence="3" id="KW-1185">Reference proteome</keyword>
<dbReference type="PANTHER" id="PTHR42879:SF2">
    <property type="entry name" value="3-OXOACYL-[ACYL-CARRIER-PROTEIN] REDUCTASE FABG"/>
    <property type="match status" value="1"/>
</dbReference>
<evidence type="ECO:0000313" key="3">
    <source>
        <dbReference type="Proteomes" id="UP000724686"/>
    </source>
</evidence>
<dbReference type="InterPro" id="IPR002347">
    <property type="entry name" value="SDR_fam"/>
</dbReference>
<evidence type="ECO:0000313" key="2">
    <source>
        <dbReference type="EMBL" id="MBM9576579.1"/>
    </source>
</evidence>
<dbReference type="Pfam" id="PF13561">
    <property type="entry name" value="adh_short_C2"/>
    <property type="match status" value="1"/>
</dbReference>
<dbReference type="Proteomes" id="UP000724686">
    <property type="component" value="Unassembled WGS sequence"/>
</dbReference>
<dbReference type="RefSeq" id="WP_205278741.1">
    <property type="nucleotide sequence ID" value="NZ_JAFFPU010000024.1"/>
</dbReference>
<sequence length="261" mass="28740">MNSNQNFYNLSGKTALVTGGSRGIGKAISIQLARCGVKILSVARNREDLDALTQELPGAGHSVHTCDLSNIQEIEFLEKKIKIWGIPDIVVANFYSRTEPKKLNEYDLKTNPLPNGSIEYLLRLIPLCIQTQREKGFGRWIAIGSLIAEFAGPGQAWYSIEKKTIESLFLTLALEEGRYGITANVVIPGFVETPGTKTNYSKEKYSDLESLNLLGRAARPEEIAYAVEFLASPNASYITGIKLPVTGGAHINWPLRNKNKG</sequence>
<organism evidence="2 3">
    <name type="scientific">Leptospira ainlahdjerensis</name>
    <dbReference type="NCBI Taxonomy" id="2810033"/>
    <lineage>
        <taxon>Bacteria</taxon>
        <taxon>Pseudomonadati</taxon>
        <taxon>Spirochaetota</taxon>
        <taxon>Spirochaetia</taxon>
        <taxon>Leptospirales</taxon>
        <taxon>Leptospiraceae</taxon>
        <taxon>Leptospira</taxon>
    </lineage>
</organism>
<name>A0ABS2U8W3_9LEPT</name>
<comment type="caution">
    <text evidence="2">The sequence shown here is derived from an EMBL/GenBank/DDBJ whole genome shotgun (WGS) entry which is preliminary data.</text>
</comment>
<dbReference type="Gene3D" id="3.40.50.720">
    <property type="entry name" value="NAD(P)-binding Rossmann-like Domain"/>
    <property type="match status" value="1"/>
</dbReference>
<gene>
    <name evidence="2" type="ORF">JWG45_05365</name>
</gene>
<dbReference type="InterPro" id="IPR050259">
    <property type="entry name" value="SDR"/>
</dbReference>
<accession>A0ABS2U8W3</accession>
<reference evidence="2 3" key="1">
    <citation type="submission" date="2021-02" db="EMBL/GenBank/DDBJ databases">
        <title>Leptospira ainlahdjerensis sp. nov., Leptospira ainazelensis sp. nov., Leptospira abararensis sp. nov. and Leptospira chreensis sp. nov., four new species isolated from water sources in Algeria.</title>
        <authorList>
            <person name="Amara Korba A."/>
            <person name="Kainiu M."/>
            <person name="Vincent A.T."/>
            <person name="Mariet J.-F."/>
            <person name="Veyrier F.J."/>
            <person name="Goarant C."/>
            <person name="Picardeau M."/>
        </authorList>
    </citation>
    <scope>NUCLEOTIDE SEQUENCE [LARGE SCALE GENOMIC DNA]</scope>
    <source>
        <strain evidence="2 3">201903070</strain>
    </source>
</reference>